<dbReference type="PANTHER" id="PTHR23513">
    <property type="entry name" value="INTEGRAL MEMBRANE EFFLUX PROTEIN-RELATED"/>
    <property type="match status" value="1"/>
</dbReference>
<feature type="transmembrane region" description="Helical" evidence="7">
    <location>
        <begin position="83"/>
        <end position="105"/>
    </location>
</feature>
<comment type="caution">
    <text evidence="8">The sequence shown here is derived from an EMBL/GenBank/DDBJ whole genome shotgun (WGS) entry which is preliminary data.</text>
</comment>
<dbReference type="Gene3D" id="1.20.1250.20">
    <property type="entry name" value="MFS general substrate transporter like domains"/>
    <property type="match status" value="1"/>
</dbReference>
<dbReference type="EMBL" id="QEIN01000478">
    <property type="protein sequence ID" value="RCV47614.1"/>
    <property type="molecule type" value="Genomic_DNA"/>
</dbReference>
<dbReference type="Pfam" id="PF05977">
    <property type="entry name" value="MFS_3"/>
    <property type="match status" value="1"/>
</dbReference>
<dbReference type="InterPro" id="IPR010290">
    <property type="entry name" value="TM_effector"/>
</dbReference>
<reference evidence="8 9" key="1">
    <citation type="submission" date="2018-04" db="EMBL/GenBank/DDBJ databases">
        <title>Novel actinobacteria from marine sediment.</title>
        <authorList>
            <person name="Ng Z.Y."/>
            <person name="Tan G.Y.A."/>
        </authorList>
    </citation>
    <scope>NUCLEOTIDE SEQUENCE [LARGE SCALE GENOMIC DNA]</scope>
    <source>
        <strain evidence="8 9">TPS81</strain>
    </source>
</reference>
<feature type="transmembrane region" description="Helical" evidence="7">
    <location>
        <begin position="23"/>
        <end position="46"/>
    </location>
</feature>
<dbReference type="Proteomes" id="UP000253318">
    <property type="component" value="Unassembled WGS sequence"/>
</dbReference>
<dbReference type="OrthoDB" id="145388at2"/>
<keyword evidence="6 7" id="KW-0472">Membrane</keyword>
<dbReference type="InterPro" id="IPR036259">
    <property type="entry name" value="MFS_trans_sf"/>
</dbReference>
<organism evidence="8 9">
    <name type="scientific">Marinitenerispora sediminis</name>
    <dbReference type="NCBI Taxonomy" id="1931232"/>
    <lineage>
        <taxon>Bacteria</taxon>
        <taxon>Bacillati</taxon>
        <taxon>Actinomycetota</taxon>
        <taxon>Actinomycetes</taxon>
        <taxon>Streptosporangiales</taxon>
        <taxon>Nocardiopsidaceae</taxon>
        <taxon>Marinitenerispora</taxon>
    </lineage>
</organism>
<proteinExistence type="predicted"/>
<sequence>MTVSDLERSQDDATLRADFRRYLAARVVSVTGTLVATVALPVLVYQLSGSPAWTSAVAVTGALPYLLFGLFAGAVSDRLDRRALMVGADLLSGLALASIPAAWALDALHPLHVLAVAFVVQTLYVVFDSANFGALPRLVGRERLTAAYSQVYGATTLAELAVPPLAGLLVAV</sequence>
<keyword evidence="9" id="KW-1185">Reference proteome</keyword>
<accession>A0A368SXM8</accession>
<comment type="subcellular location">
    <subcellularLocation>
        <location evidence="1">Cell membrane</location>
        <topology evidence="1">Multi-pass membrane protein</topology>
    </subcellularLocation>
</comment>
<evidence type="ECO:0000256" key="5">
    <source>
        <dbReference type="ARBA" id="ARBA00022989"/>
    </source>
</evidence>
<evidence type="ECO:0000256" key="1">
    <source>
        <dbReference type="ARBA" id="ARBA00004651"/>
    </source>
</evidence>
<gene>
    <name evidence="8" type="ORF">DEF24_26960</name>
</gene>
<keyword evidence="5 7" id="KW-1133">Transmembrane helix</keyword>
<feature type="transmembrane region" description="Helical" evidence="7">
    <location>
        <begin position="52"/>
        <end position="71"/>
    </location>
</feature>
<evidence type="ECO:0000256" key="6">
    <source>
        <dbReference type="ARBA" id="ARBA00023136"/>
    </source>
</evidence>
<dbReference type="GO" id="GO:0005886">
    <property type="term" value="C:plasma membrane"/>
    <property type="evidence" value="ECO:0007669"/>
    <property type="project" value="UniProtKB-SubCell"/>
</dbReference>
<evidence type="ECO:0000313" key="8">
    <source>
        <dbReference type="EMBL" id="RCV47614.1"/>
    </source>
</evidence>
<keyword evidence="2" id="KW-0813">Transport</keyword>
<dbReference type="RefSeq" id="WP_114433799.1">
    <property type="nucleotide sequence ID" value="NZ_QEIN01000478.1"/>
</dbReference>
<evidence type="ECO:0000313" key="9">
    <source>
        <dbReference type="Proteomes" id="UP000253318"/>
    </source>
</evidence>
<evidence type="ECO:0000256" key="2">
    <source>
        <dbReference type="ARBA" id="ARBA00022448"/>
    </source>
</evidence>
<evidence type="ECO:0000256" key="3">
    <source>
        <dbReference type="ARBA" id="ARBA00022475"/>
    </source>
</evidence>
<evidence type="ECO:0000256" key="4">
    <source>
        <dbReference type="ARBA" id="ARBA00022692"/>
    </source>
</evidence>
<dbReference type="SUPFAM" id="SSF103473">
    <property type="entry name" value="MFS general substrate transporter"/>
    <property type="match status" value="1"/>
</dbReference>
<dbReference type="PANTHER" id="PTHR23513:SF6">
    <property type="entry name" value="MAJOR FACILITATOR SUPERFAMILY ASSOCIATED DOMAIN-CONTAINING PROTEIN"/>
    <property type="match status" value="1"/>
</dbReference>
<dbReference type="AlphaFoldDB" id="A0A368SXM8"/>
<protein>
    <submittedName>
        <fullName evidence="8">MFS transporter</fullName>
    </submittedName>
</protein>
<name>A0A368SXM8_9ACTN</name>
<keyword evidence="4 7" id="KW-0812">Transmembrane</keyword>
<evidence type="ECO:0000256" key="7">
    <source>
        <dbReference type="SAM" id="Phobius"/>
    </source>
</evidence>
<feature type="transmembrane region" description="Helical" evidence="7">
    <location>
        <begin position="111"/>
        <end position="134"/>
    </location>
</feature>
<feature type="non-terminal residue" evidence="8">
    <location>
        <position position="172"/>
    </location>
</feature>
<keyword evidence="3" id="KW-1003">Cell membrane</keyword>